<keyword evidence="2" id="KW-0813">Transport</keyword>
<gene>
    <name evidence="8" type="ORF">As57867_004787</name>
</gene>
<evidence type="ECO:0000256" key="4">
    <source>
        <dbReference type="ARBA" id="ARBA00022692"/>
    </source>
</evidence>
<evidence type="ECO:0000256" key="2">
    <source>
        <dbReference type="ARBA" id="ARBA00022448"/>
    </source>
</evidence>
<protein>
    <recommendedName>
        <fullName evidence="9">Phosphate transporter</fullName>
    </recommendedName>
</protein>
<dbReference type="EMBL" id="VJMH01001249">
    <property type="protein sequence ID" value="KAF0712521.1"/>
    <property type="molecule type" value="Genomic_DNA"/>
</dbReference>
<dbReference type="PANTHER" id="PTHR11101">
    <property type="entry name" value="PHOSPHATE TRANSPORTER"/>
    <property type="match status" value="1"/>
</dbReference>
<evidence type="ECO:0000313" key="8">
    <source>
        <dbReference type="EMBL" id="KAF0712521.1"/>
    </source>
</evidence>
<accession>A0A6A4ZRF2</accession>
<evidence type="ECO:0000256" key="5">
    <source>
        <dbReference type="ARBA" id="ARBA00022989"/>
    </source>
</evidence>
<keyword evidence="4 7" id="KW-0812">Transmembrane</keyword>
<feature type="transmembrane region" description="Helical" evidence="7">
    <location>
        <begin position="47"/>
        <end position="74"/>
    </location>
</feature>
<dbReference type="GO" id="GO:0035435">
    <property type="term" value="P:phosphate ion transmembrane transport"/>
    <property type="evidence" value="ECO:0007669"/>
    <property type="project" value="TreeGrafter"/>
</dbReference>
<name>A0A6A4ZRF2_9STRA</name>
<evidence type="ECO:0000256" key="6">
    <source>
        <dbReference type="ARBA" id="ARBA00023136"/>
    </source>
</evidence>
<organism evidence="8">
    <name type="scientific">Aphanomyces stellatus</name>
    <dbReference type="NCBI Taxonomy" id="120398"/>
    <lineage>
        <taxon>Eukaryota</taxon>
        <taxon>Sar</taxon>
        <taxon>Stramenopiles</taxon>
        <taxon>Oomycota</taxon>
        <taxon>Saprolegniomycetes</taxon>
        <taxon>Saprolegniales</taxon>
        <taxon>Verrucalvaceae</taxon>
        <taxon>Aphanomyces</taxon>
    </lineage>
</organism>
<evidence type="ECO:0000256" key="7">
    <source>
        <dbReference type="SAM" id="Phobius"/>
    </source>
</evidence>
<comment type="subcellular location">
    <subcellularLocation>
        <location evidence="1">Membrane</location>
        <topology evidence="1">Multi-pass membrane protein</topology>
    </subcellularLocation>
</comment>
<dbReference type="Pfam" id="PF01384">
    <property type="entry name" value="PHO4"/>
    <property type="match status" value="1"/>
</dbReference>
<feature type="non-terminal residue" evidence="8">
    <location>
        <position position="1"/>
    </location>
</feature>
<keyword evidence="5 7" id="KW-1133">Transmembrane helix</keyword>
<evidence type="ECO:0008006" key="9">
    <source>
        <dbReference type="Google" id="ProtNLM"/>
    </source>
</evidence>
<dbReference type="OrthoDB" id="67021at2759"/>
<keyword evidence="6 7" id="KW-0472">Membrane</keyword>
<keyword evidence="3" id="KW-0592">Phosphate transport</keyword>
<feature type="transmembrane region" description="Helical" evidence="7">
    <location>
        <begin position="86"/>
        <end position="111"/>
    </location>
</feature>
<comment type="caution">
    <text evidence="8">The sequence shown here is derived from an EMBL/GenBank/DDBJ whole genome shotgun (WGS) entry which is preliminary data.</text>
</comment>
<dbReference type="GO" id="GO:0005315">
    <property type="term" value="F:phosphate transmembrane transporter activity"/>
    <property type="evidence" value="ECO:0007669"/>
    <property type="project" value="InterPro"/>
</dbReference>
<dbReference type="InterPro" id="IPR001204">
    <property type="entry name" value="Phos_transporter"/>
</dbReference>
<evidence type="ECO:0000256" key="3">
    <source>
        <dbReference type="ARBA" id="ARBA00022592"/>
    </source>
</evidence>
<proteinExistence type="predicted"/>
<dbReference type="PANTHER" id="PTHR11101:SF80">
    <property type="entry name" value="PHOSPHATE TRANSPORTER"/>
    <property type="match status" value="1"/>
</dbReference>
<reference evidence="8" key="1">
    <citation type="submission" date="2019-06" db="EMBL/GenBank/DDBJ databases">
        <title>Genomics analysis of Aphanomyces spp. identifies a new class of oomycete effector associated with host adaptation.</title>
        <authorList>
            <person name="Gaulin E."/>
        </authorList>
    </citation>
    <scope>NUCLEOTIDE SEQUENCE</scope>
    <source>
        <strain evidence="8">CBS 578.67</strain>
    </source>
</reference>
<evidence type="ECO:0000256" key="1">
    <source>
        <dbReference type="ARBA" id="ARBA00004141"/>
    </source>
</evidence>
<dbReference type="GO" id="GO:0016020">
    <property type="term" value="C:membrane"/>
    <property type="evidence" value="ECO:0007669"/>
    <property type="project" value="UniProtKB-SubCell"/>
</dbReference>
<sequence>FGLLAGMGIAIDLGLVLYGYNIMRVLGNHITYQSPSRGFNMELGASFTVIVASFLGLPVSTTHCITGATVAVGLCNGEFASINWRMVVWIIFSWVITLPVTASIAGLLFAFKYGW</sequence>
<feature type="transmembrane region" description="Helical" evidence="7">
    <location>
        <begin position="6"/>
        <end position="26"/>
    </location>
</feature>
<dbReference type="AlphaFoldDB" id="A0A6A4ZRF2"/>